<feature type="transmembrane region" description="Helical" evidence="1">
    <location>
        <begin position="82"/>
        <end position="101"/>
    </location>
</feature>
<proteinExistence type="predicted"/>
<reference evidence="3" key="1">
    <citation type="submission" date="2020-05" db="EMBL/GenBank/DDBJ databases">
        <authorList>
            <person name="Chiriac C."/>
            <person name="Salcher M."/>
            <person name="Ghai R."/>
            <person name="Kavagutti S V."/>
        </authorList>
    </citation>
    <scope>NUCLEOTIDE SEQUENCE</scope>
</reference>
<feature type="transmembrane region" description="Helical" evidence="1">
    <location>
        <begin position="113"/>
        <end position="131"/>
    </location>
</feature>
<accession>A0A6J5SFQ9</accession>
<evidence type="ECO:0000313" key="3">
    <source>
        <dbReference type="EMBL" id="CAB4212764.1"/>
    </source>
</evidence>
<feature type="transmembrane region" description="Helical" evidence="1">
    <location>
        <begin position="6"/>
        <end position="31"/>
    </location>
</feature>
<keyword evidence="1" id="KW-0472">Membrane</keyword>
<keyword evidence="1" id="KW-0812">Transmembrane</keyword>
<protein>
    <submittedName>
        <fullName evidence="3">Uncharacterized protein</fullName>
    </submittedName>
</protein>
<evidence type="ECO:0000313" key="2">
    <source>
        <dbReference type="EMBL" id="CAB4198924.1"/>
    </source>
</evidence>
<dbReference type="EMBL" id="LR797388">
    <property type="protein sequence ID" value="CAB4212764.1"/>
    <property type="molecule type" value="Genomic_DNA"/>
</dbReference>
<feature type="transmembrane region" description="Helical" evidence="1">
    <location>
        <begin position="43"/>
        <end position="62"/>
    </location>
</feature>
<dbReference type="EMBL" id="LR797276">
    <property type="protein sequence ID" value="CAB4198924.1"/>
    <property type="molecule type" value="Genomic_DNA"/>
</dbReference>
<sequence length="132" mass="14708">MNIEQLLLAAIYPAMILLLGVTLWRLVAAWIMLNTKGWFRSRTLVTGAIIITATLLLEQVWYGTGRFFPGLYGKMSTFAPVVGLFKLMYVTALLVWTRAYFELTEDPPAWRCALGLSLLVVLASLLLAVGIN</sequence>
<gene>
    <name evidence="2" type="ORF">UFOVP1326_6</name>
    <name evidence="3" type="ORF">UFOVP1436_33</name>
</gene>
<evidence type="ECO:0000256" key="1">
    <source>
        <dbReference type="SAM" id="Phobius"/>
    </source>
</evidence>
<name>A0A6J5SFQ9_9CAUD</name>
<keyword evidence="1" id="KW-1133">Transmembrane helix</keyword>
<organism evidence="3">
    <name type="scientific">uncultured Caudovirales phage</name>
    <dbReference type="NCBI Taxonomy" id="2100421"/>
    <lineage>
        <taxon>Viruses</taxon>
        <taxon>Duplodnaviria</taxon>
        <taxon>Heunggongvirae</taxon>
        <taxon>Uroviricota</taxon>
        <taxon>Caudoviricetes</taxon>
        <taxon>Peduoviridae</taxon>
        <taxon>Maltschvirus</taxon>
        <taxon>Maltschvirus maltsch</taxon>
    </lineage>
</organism>